<keyword evidence="3" id="KW-1003">Cell membrane</keyword>
<gene>
    <name evidence="11" type="primary">sugE</name>
    <name evidence="11" type="ORF">GCM10007927_27490</name>
</gene>
<evidence type="ECO:0000256" key="1">
    <source>
        <dbReference type="ARBA" id="ARBA00004651"/>
    </source>
</evidence>
<comment type="similarity">
    <text evidence="7">Belongs to the drug/metabolite transporter (DMT) superfamily. Small multidrug resistance (SMR) (TC 2.A.7.1) family. Gdx/SugE subfamily.</text>
</comment>
<keyword evidence="12" id="KW-1185">Reference proteome</keyword>
<evidence type="ECO:0000256" key="10">
    <source>
        <dbReference type="SAM" id="Phobius"/>
    </source>
</evidence>
<dbReference type="PANTHER" id="PTHR30561:SF0">
    <property type="entry name" value="GUANIDINIUM EXPORTER"/>
    <property type="match status" value="1"/>
</dbReference>
<evidence type="ECO:0000256" key="4">
    <source>
        <dbReference type="ARBA" id="ARBA00022692"/>
    </source>
</evidence>
<reference evidence="11" key="2">
    <citation type="submission" date="2023-01" db="EMBL/GenBank/DDBJ databases">
        <title>Draft genome sequence of Sulfitobacter pacificus strain NBRC 109915.</title>
        <authorList>
            <person name="Sun Q."/>
            <person name="Mori K."/>
        </authorList>
    </citation>
    <scope>NUCLEOTIDE SEQUENCE</scope>
    <source>
        <strain evidence="11">NBRC 109915</strain>
    </source>
</reference>
<evidence type="ECO:0000256" key="9">
    <source>
        <dbReference type="RuleBase" id="RU003942"/>
    </source>
</evidence>
<proteinExistence type="inferred from homology"/>
<evidence type="ECO:0000256" key="5">
    <source>
        <dbReference type="ARBA" id="ARBA00022989"/>
    </source>
</evidence>
<dbReference type="InterPro" id="IPR037185">
    <property type="entry name" value="EmrE-like"/>
</dbReference>
<feature type="transmembrane region" description="Helical" evidence="10">
    <location>
        <begin position="87"/>
        <end position="104"/>
    </location>
</feature>
<comment type="subcellular location">
    <subcellularLocation>
        <location evidence="1 9">Cell membrane</location>
        <topology evidence="1 9">Multi-pass membrane protein</topology>
    </subcellularLocation>
</comment>
<name>A0ABQ5VLL9_9RHOB</name>
<evidence type="ECO:0000256" key="8">
    <source>
        <dbReference type="ARBA" id="ARBA00039168"/>
    </source>
</evidence>
<keyword evidence="5 10" id="KW-1133">Transmembrane helix</keyword>
<evidence type="ECO:0000256" key="7">
    <source>
        <dbReference type="ARBA" id="ARBA00038151"/>
    </source>
</evidence>
<evidence type="ECO:0000256" key="2">
    <source>
        <dbReference type="ARBA" id="ARBA00022448"/>
    </source>
</evidence>
<keyword evidence="4 9" id="KW-0812">Transmembrane</keyword>
<sequence>MTSPWILLFVAALLEVVWATSMKASDGFTRIGPSILTGIAAFASFWLLAAAMKDLPLGTAYAVWVGIGAVGAAIMGMVMFGDAATPIRIAGIALIVAGIAALKLA</sequence>
<accession>A0ABQ5VLL9</accession>
<organism evidence="11 12">
    <name type="scientific">Sulfitobacter pacificus</name>
    <dbReference type="NCBI Taxonomy" id="1499314"/>
    <lineage>
        <taxon>Bacteria</taxon>
        <taxon>Pseudomonadati</taxon>
        <taxon>Pseudomonadota</taxon>
        <taxon>Alphaproteobacteria</taxon>
        <taxon>Rhodobacterales</taxon>
        <taxon>Roseobacteraceae</taxon>
        <taxon>Sulfitobacter</taxon>
    </lineage>
</organism>
<evidence type="ECO:0000313" key="12">
    <source>
        <dbReference type="Proteomes" id="UP001161388"/>
    </source>
</evidence>
<evidence type="ECO:0000256" key="3">
    <source>
        <dbReference type="ARBA" id="ARBA00022475"/>
    </source>
</evidence>
<dbReference type="SUPFAM" id="SSF103481">
    <property type="entry name" value="Multidrug resistance efflux transporter EmrE"/>
    <property type="match status" value="1"/>
</dbReference>
<reference evidence="11" key="1">
    <citation type="journal article" date="2014" name="Int. J. Syst. Evol. Microbiol.">
        <title>Complete genome of a new Firmicutes species belonging to the dominant human colonic microbiota ('Ruminococcus bicirculans') reveals two chromosomes and a selective capacity to utilize plant glucans.</title>
        <authorList>
            <consortium name="NISC Comparative Sequencing Program"/>
            <person name="Wegmann U."/>
            <person name="Louis P."/>
            <person name="Goesmann A."/>
            <person name="Henrissat B."/>
            <person name="Duncan S.H."/>
            <person name="Flint H.J."/>
        </authorList>
    </citation>
    <scope>NUCLEOTIDE SEQUENCE</scope>
    <source>
        <strain evidence="11">NBRC 109915</strain>
    </source>
</reference>
<dbReference type="Gene3D" id="1.10.3730.20">
    <property type="match status" value="1"/>
</dbReference>
<comment type="caution">
    <text evidence="11">The sequence shown here is derived from an EMBL/GenBank/DDBJ whole genome shotgun (WGS) entry which is preliminary data.</text>
</comment>
<evidence type="ECO:0000313" key="11">
    <source>
        <dbReference type="EMBL" id="GLQ27946.1"/>
    </source>
</evidence>
<dbReference type="InterPro" id="IPR000390">
    <property type="entry name" value="Small_drug/metabolite_transptr"/>
</dbReference>
<dbReference type="Pfam" id="PF00893">
    <property type="entry name" value="Multi_Drug_Res"/>
    <property type="match status" value="1"/>
</dbReference>
<dbReference type="InterPro" id="IPR045324">
    <property type="entry name" value="Small_multidrug_res"/>
</dbReference>
<keyword evidence="2" id="KW-0813">Transport</keyword>
<feature type="transmembrane region" description="Helical" evidence="10">
    <location>
        <begin position="61"/>
        <end position="81"/>
    </location>
</feature>
<feature type="transmembrane region" description="Helical" evidence="10">
    <location>
        <begin position="29"/>
        <end position="49"/>
    </location>
</feature>
<dbReference type="PANTHER" id="PTHR30561">
    <property type="entry name" value="SMR FAMILY PROTON-DEPENDENT DRUG EFFLUX TRANSPORTER SUGE"/>
    <property type="match status" value="1"/>
</dbReference>
<keyword evidence="6 10" id="KW-0472">Membrane</keyword>
<dbReference type="Proteomes" id="UP001161388">
    <property type="component" value="Unassembled WGS sequence"/>
</dbReference>
<dbReference type="EMBL" id="BSNL01000001">
    <property type="protein sequence ID" value="GLQ27946.1"/>
    <property type="molecule type" value="Genomic_DNA"/>
</dbReference>
<dbReference type="RefSeq" id="WP_284374326.1">
    <property type="nucleotide sequence ID" value="NZ_BAABWP010000002.1"/>
</dbReference>
<evidence type="ECO:0000256" key="6">
    <source>
        <dbReference type="ARBA" id="ARBA00023136"/>
    </source>
</evidence>
<protein>
    <recommendedName>
        <fullName evidence="8">Guanidinium exporter</fullName>
    </recommendedName>
</protein>